<dbReference type="Proteomes" id="UP000321723">
    <property type="component" value="Unassembled WGS sequence"/>
</dbReference>
<proteinExistence type="predicted"/>
<feature type="region of interest" description="Disordered" evidence="1">
    <location>
        <begin position="1"/>
        <end position="52"/>
    </location>
</feature>
<evidence type="ECO:0000256" key="1">
    <source>
        <dbReference type="SAM" id="MobiDB-lite"/>
    </source>
</evidence>
<evidence type="ECO:0000313" key="2">
    <source>
        <dbReference type="EMBL" id="GEL47046.1"/>
    </source>
</evidence>
<accession>A0A511FCR4</accession>
<dbReference type="EMBL" id="BJVQ01000028">
    <property type="protein sequence ID" value="GEL47046.1"/>
    <property type="molecule type" value="Genomic_DNA"/>
</dbReference>
<comment type="caution">
    <text evidence="2">The sequence shown here is derived from an EMBL/GenBank/DDBJ whole genome shotgun (WGS) entry which is preliminary data.</text>
</comment>
<evidence type="ECO:0000313" key="3">
    <source>
        <dbReference type="Proteomes" id="UP000321723"/>
    </source>
</evidence>
<organism evidence="2 3">
    <name type="scientific">Cellulomonas hominis</name>
    <dbReference type="NCBI Taxonomy" id="156981"/>
    <lineage>
        <taxon>Bacteria</taxon>
        <taxon>Bacillati</taxon>
        <taxon>Actinomycetota</taxon>
        <taxon>Actinomycetes</taxon>
        <taxon>Micrococcales</taxon>
        <taxon>Cellulomonadaceae</taxon>
        <taxon>Cellulomonas</taxon>
    </lineage>
</organism>
<gene>
    <name evidence="2" type="ORF">CHO01_21620</name>
</gene>
<keyword evidence="3" id="KW-1185">Reference proteome</keyword>
<name>A0A511FCR4_9CELL</name>
<dbReference type="AlphaFoldDB" id="A0A511FCR4"/>
<protein>
    <submittedName>
        <fullName evidence="2">Uncharacterized protein</fullName>
    </submittedName>
</protein>
<reference evidence="2 3" key="1">
    <citation type="submission" date="2019-07" db="EMBL/GenBank/DDBJ databases">
        <title>Whole genome shotgun sequence of Cellulomonas hominis NBRC 16055.</title>
        <authorList>
            <person name="Hosoyama A."/>
            <person name="Uohara A."/>
            <person name="Ohji S."/>
            <person name="Ichikawa N."/>
        </authorList>
    </citation>
    <scope>NUCLEOTIDE SEQUENCE [LARGE SCALE GENOMIC DNA]</scope>
    <source>
        <strain evidence="2 3">NBRC 16055</strain>
    </source>
</reference>
<sequence>MGRDRAVSTSISAIGRAAPRTGTCTAVRGAAPPGPVSSDTEPHVWHSPHRPTHLDVVQPHSVQRNAGRAVRAEVVVDTRATLAAATHTRP</sequence>